<dbReference type="Proteomes" id="UP000295565">
    <property type="component" value="Unassembled WGS sequence"/>
</dbReference>
<feature type="binding site" evidence="9">
    <location>
        <position position="277"/>
    </location>
    <ligand>
        <name>Fe(2+)</name>
        <dbReference type="ChEBI" id="CHEBI:29033"/>
    </ligand>
</feature>
<dbReference type="PANTHER" id="PTHR11108:SF1">
    <property type="entry name" value="FERROCHELATASE, MITOCHONDRIAL"/>
    <property type="match status" value="1"/>
</dbReference>
<evidence type="ECO:0000256" key="2">
    <source>
        <dbReference type="ARBA" id="ARBA00022490"/>
    </source>
</evidence>
<dbReference type="GO" id="GO:0005737">
    <property type="term" value="C:cytoplasm"/>
    <property type="evidence" value="ECO:0007669"/>
    <property type="project" value="UniProtKB-SubCell"/>
</dbReference>
<sequence length="326" mass="36865">MAHNEKVTVILVNLGTPDKPDAASVRAFLNRFLSDKRVVSLPDVLWQPLLKGIILPLRSPRVAKLYQKIWLEGGSPLQVYSERLVAKVSQLVQGKVQVKLAMSYSQPLIDDVVQKEIDNGCEKLLVLPLYPQYSVSTSASVFDGCARVFKKNFSIPSFEFIRQYYDFPGYCQMLAERIKSRGVTYSSEHPLVFSFHGIPVRYEKKGDPYPRQCEATAHTVAQLLGLDSASYKLSYQSRFGKEPWLQPYTDQLLTSLAKEGVKSVDILSPAFAVDCLETLEEISRELKDVFIENGGEQFYYHPALNDGDDHAQLLAQLILERLEEHC</sequence>
<protein>
    <recommendedName>
        <fullName evidence="9 10">Ferrochelatase</fullName>
        <ecNumber evidence="9 10">4.98.1.1</ecNumber>
    </recommendedName>
    <alternativeName>
        <fullName evidence="9">Heme synthase</fullName>
    </alternativeName>
    <alternativeName>
        <fullName evidence="9">Protoheme ferro-lyase</fullName>
    </alternativeName>
</protein>
<keyword evidence="5 9" id="KW-0350">Heme biosynthesis</keyword>
<dbReference type="InterPro" id="IPR033644">
    <property type="entry name" value="Ferrochelatase_C"/>
</dbReference>
<keyword evidence="2 9" id="KW-0963">Cytoplasm</keyword>
<keyword evidence="7 9" id="KW-0627">Porphyrin biosynthesis</keyword>
<evidence type="ECO:0000256" key="4">
    <source>
        <dbReference type="ARBA" id="ARBA00023004"/>
    </source>
</evidence>
<dbReference type="Gene3D" id="3.40.50.1400">
    <property type="match status" value="2"/>
</dbReference>
<comment type="catalytic activity">
    <reaction evidence="9 10">
        <text>heme b + 2 H(+) = protoporphyrin IX + Fe(2+)</text>
        <dbReference type="Rhea" id="RHEA:22584"/>
        <dbReference type="ChEBI" id="CHEBI:15378"/>
        <dbReference type="ChEBI" id="CHEBI:29033"/>
        <dbReference type="ChEBI" id="CHEBI:57306"/>
        <dbReference type="ChEBI" id="CHEBI:60344"/>
        <dbReference type="EC" id="4.98.1.1"/>
    </reaction>
</comment>
<keyword evidence="3 9" id="KW-0479">Metal-binding</keyword>
<dbReference type="GO" id="GO:0046872">
    <property type="term" value="F:metal ion binding"/>
    <property type="evidence" value="ECO:0007669"/>
    <property type="project" value="UniProtKB-KW"/>
</dbReference>
<dbReference type="CDD" id="cd03411">
    <property type="entry name" value="Ferrochelatase_N"/>
    <property type="match status" value="1"/>
</dbReference>
<dbReference type="InterPro" id="IPR033659">
    <property type="entry name" value="Ferrochelatase_N"/>
</dbReference>
<dbReference type="PANTHER" id="PTHR11108">
    <property type="entry name" value="FERROCHELATASE"/>
    <property type="match status" value="1"/>
</dbReference>
<dbReference type="NCBIfam" id="TIGR00109">
    <property type="entry name" value="hemH"/>
    <property type="match status" value="1"/>
</dbReference>
<name>A0A4R1JLE1_9GAMM</name>
<comment type="pathway">
    <text evidence="9 10">Porphyrin-containing compound metabolism; protoheme biosynthesis; protoheme from protoporphyrin-IX: step 1/1.</text>
</comment>
<keyword evidence="12" id="KW-1185">Reference proteome</keyword>
<comment type="catalytic activity">
    <reaction evidence="8">
        <text>Fe-coproporphyrin III + 2 H(+) = coproporphyrin III + Fe(2+)</text>
        <dbReference type="Rhea" id="RHEA:49572"/>
        <dbReference type="ChEBI" id="CHEBI:15378"/>
        <dbReference type="ChEBI" id="CHEBI:29033"/>
        <dbReference type="ChEBI" id="CHEBI:68438"/>
        <dbReference type="ChEBI" id="CHEBI:131725"/>
        <dbReference type="EC" id="4.99.1.9"/>
    </reaction>
    <physiologicalReaction direction="right-to-left" evidence="8">
        <dbReference type="Rhea" id="RHEA:49574"/>
    </physiologicalReaction>
</comment>
<dbReference type="UniPathway" id="UPA00252">
    <property type="reaction ID" value="UER00325"/>
</dbReference>
<evidence type="ECO:0000313" key="11">
    <source>
        <dbReference type="EMBL" id="TCK51843.1"/>
    </source>
</evidence>
<accession>A0A4R1JLE1</accession>
<dbReference type="OrthoDB" id="9809741at2"/>
<dbReference type="EMBL" id="SMGD01000013">
    <property type="protein sequence ID" value="TCK51843.1"/>
    <property type="molecule type" value="Genomic_DNA"/>
</dbReference>
<evidence type="ECO:0000256" key="8">
    <source>
        <dbReference type="ARBA" id="ARBA00024536"/>
    </source>
</evidence>
<keyword evidence="6 9" id="KW-0456">Lyase</keyword>
<dbReference type="InterPro" id="IPR019772">
    <property type="entry name" value="Ferrochelatase_AS"/>
</dbReference>
<comment type="subcellular location">
    <subcellularLocation>
        <location evidence="9 10">Cytoplasm</location>
    </subcellularLocation>
</comment>
<comment type="caution">
    <text evidence="11">The sequence shown here is derived from an EMBL/GenBank/DDBJ whole genome shotgun (WGS) entry which is preliminary data.</text>
</comment>
<comment type="similarity">
    <text evidence="1 9 10">Belongs to the ferrochelatase family.</text>
</comment>
<dbReference type="FunFam" id="3.40.50.1400:FF:000002">
    <property type="entry name" value="Ferrochelatase"/>
    <property type="match status" value="1"/>
</dbReference>
<comment type="function">
    <text evidence="9 10">Catalyzes the ferrous insertion into protoporphyrin IX.</text>
</comment>
<dbReference type="AlphaFoldDB" id="A0A4R1JLE1"/>
<organism evidence="11 12">
    <name type="scientific">Celerinatantimonas diazotrophica</name>
    <dbReference type="NCBI Taxonomy" id="412034"/>
    <lineage>
        <taxon>Bacteria</taxon>
        <taxon>Pseudomonadati</taxon>
        <taxon>Pseudomonadota</taxon>
        <taxon>Gammaproteobacteria</taxon>
        <taxon>Celerinatantimonadaceae</taxon>
        <taxon>Celerinatantimonas</taxon>
    </lineage>
</organism>
<evidence type="ECO:0000256" key="5">
    <source>
        <dbReference type="ARBA" id="ARBA00023133"/>
    </source>
</evidence>
<dbReference type="Pfam" id="PF00762">
    <property type="entry name" value="Ferrochelatase"/>
    <property type="match status" value="1"/>
</dbReference>
<dbReference type="SUPFAM" id="SSF53800">
    <property type="entry name" value="Chelatase"/>
    <property type="match status" value="1"/>
</dbReference>
<dbReference type="RefSeq" id="WP_131912758.1">
    <property type="nucleotide sequence ID" value="NZ_OU594967.1"/>
</dbReference>
<dbReference type="HAMAP" id="MF_00323">
    <property type="entry name" value="Ferrochelatase"/>
    <property type="match status" value="1"/>
</dbReference>
<evidence type="ECO:0000256" key="10">
    <source>
        <dbReference type="RuleBase" id="RU000607"/>
    </source>
</evidence>
<evidence type="ECO:0000256" key="1">
    <source>
        <dbReference type="ARBA" id="ARBA00007718"/>
    </source>
</evidence>
<dbReference type="EC" id="4.98.1.1" evidence="9 10"/>
<evidence type="ECO:0000256" key="7">
    <source>
        <dbReference type="ARBA" id="ARBA00023244"/>
    </source>
</evidence>
<dbReference type="CDD" id="cd00419">
    <property type="entry name" value="Ferrochelatase_C"/>
    <property type="match status" value="1"/>
</dbReference>
<evidence type="ECO:0000313" key="12">
    <source>
        <dbReference type="Proteomes" id="UP000295565"/>
    </source>
</evidence>
<gene>
    <name evidence="9" type="primary">hemH</name>
    <name evidence="11" type="ORF">EV690_1924</name>
</gene>
<dbReference type="GO" id="GO:0004325">
    <property type="term" value="F:ferrochelatase activity"/>
    <property type="evidence" value="ECO:0007669"/>
    <property type="project" value="UniProtKB-UniRule"/>
</dbReference>
<feature type="binding site" evidence="9">
    <location>
        <position position="196"/>
    </location>
    <ligand>
        <name>Fe(2+)</name>
        <dbReference type="ChEBI" id="CHEBI:29033"/>
    </ligand>
</feature>
<dbReference type="PROSITE" id="PS00534">
    <property type="entry name" value="FERROCHELATASE"/>
    <property type="match status" value="1"/>
</dbReference>
<reference evidence="11 12" key="1">
    <citation type="submission" date="2019-03" db="EMBL/GenBank/DDBJ databases">
        <title>Genomic Encyclopedia of Type Strains, Phase IV (KMG-IV): sequencing the most valuable type-strain genomes for metagenomic binning, comparative biology and taxonomic classification.</title>
        <authorList>
            <person name="Goeker M."/>
        </authorList>
    </citation>
    <scope>NUCLEOTIDE SEQUENCE [LARGE SCALE GENOMIC DNA]</scope>
    <source>
        <strain evidence="11 12">DSM 18577</strain>
    </source>
</reference>
<evidence type="ECO:0000256" key="6">
    <source>
        <dbReference type="ARBA" id="ARBA00023239"/>
    </source>
</evidence>
<evidence type="ECO:0000256" key="3">
    <source>
        <dbReference type="ARBA" id="ARBA00022723"/>
    </source>
</evidence>
<keyword evidence="4 9" id="KW-0408">Iron</keyword>
<evidence type="ECO:0000256" key="9">
    <source>
        <dbReference type="HAMAP-Rule" id="MF_00323"/>
    </source>
</evidence>
<dbReference type="GO" id="GO:0006783">
    <property type="term" value="P:heme biosynthetic process"/>
    <property type="evidence" value="ECO:0007669"/>
    <property type="project" value="UniProtKB-UniRule"/>
</dbReference>
<dbReference type="InterPro" id="IPR001015">
    <property type="entry name" value="Ferrochelatase"/>
</dbReference>
<proteinExistence type="inferred from homology"/>